<keyword evidence="1" id="KW-0812">Transmembrane</keyword>
<proteinExistence type="predicted"/>
<evidence type="ECO:0008006" key="4">
    <source>
        <dbReference type="Google" id="ProtNLM"/>
    </source>
</evidence>
<dbReference type="EMBL" id="JAGGLB010000006">
    <property type="protein sequence ID" value="MBP1990870.1"/>
    <property type="molecule type" value="Genomic_DNA"/>
</dbReference>
<keyword evidence="1" id="KW-1133">Transmembrane helix</keyword>
<feature type="transmembrane region" description="Helical" evidence="1">
    <location>
        <begin position="63"/>
        <end position="89"/>
    </location>
</feature>
<evidence type="ECO:0000256" key="1">
    <source>
        <dbReference type="SAM" id="Phobius"/>
    </source>
</evidence>
<keyword evidence="1" id="KW-0472">Membrane</keyword>
<evidence type="ECO:0000313" key="2">
    <source>
        <dbReference type="EMBL" id="MBP1990870.1"/>
    </source>
</evidence>
<comment type="caution">
    <text evidence="2">The sequence shown here is derived from an EMBL/GenBank/DDBJ whole genome shotgun (WGS) entry which is preliminary data.</text>
</comment>
<reference evidence="2 3" key="1">
    <citation type="submission" date="2021-03" db="EMBL/GenBank/DDBJ databases">
        <title>Genomic Encyclopedia of Type Strains, Phase IV (KMG-IV): sequencing the most valuable type-strain genomes for metagenomic binning, comparative biology and taxonomic classification.</title>
        <authorList>
            <person name="Goeker M."/>
        </authorList>
    </citation>
    <scope>NUCLEOTIDE SEQUENCE [LARGE SCALE GENOMIC DNA]</scope>
    <source>
        <strain evidence="2 3">DSM 26048</strain>
    </source>
</reference>
<dbReference type="RefSeq" id="WP_209971613.1">
    <property type="nucleotide sequence ID" value="NZ_JAGGLB010000006.1"/>
</dbReference>
<protein>
    <recommendedName>
        <fullName evidence="4">DUF4367 domain-containing protein</fullName>
    </recommendedName>
</protein>
<gene>
    <name evidence="2" type="ORF">J2Z66_002476</name>
</gene>
<accession>A0ABS4ITH4</accession>
<evidence type="ECO:0000313" key="3">
    <source>
        <dbReference type="Proteomes" id="UP001519287"/>
    </source>
</evidence>
<dbReference type="Proteomes" id="UP001519287">
    <property type="component" value="Unassembled WGS sequence"/>
</dbReference>
<name>A0ABS4ITH4_9BACL</name>
<sequence>MSSDTNYDKAVKRLKQTDLPEIDVSRIVMEKIHNYKLNGENSEKPKRSTWRRTWRRSWMVRPVWAVAILCFFAVAVSVSAAMMALPSVWNGIQLSTYRIEEKGADNVSSRAGLPFIERLEEELKNETVWRTLTFAEAEKELQFPILRPDNVGRTPSRAFGVVVTEVGIKFLKSKSIDDLPLWIGGFYDFYEEGKKWIVVRQNLDPMSTDVLQGKTTMKQYYPADWEIVQVSDHILAVYDANGQSKSLRLKVKTDADLVLSLELSGNVSKNELIQLAEAYIGKEK</sequence>
<keyword evidence="3" id="KW-1185">Reference proteome</keyword>
<organism evidence="2 3">
    <name type="scientific">Paenibacillus eucommiae</name>
    <dbReference type="NCBI Taxonomy" id="1355755"/>
    <lineage>
        <taxon>Bacteria</taxon>
        <taxon>Bacillati</taxon>
        <taxon>Bacillota</taxon>
        <taxon>Bacilli</taxon>
        <taxon>Bacillales</taxon>
        <taxon>Paenibacillaceae</taxon>
        <taxon>Paenibacillus</taxon>
    </lineage>
</organism>